<sequence>TEPGEPQREPPVLAGTAAVPTHLVRVLHHLLVRPQVQMDAAGADSADADRGQPVRLREVQVRRQGEPQVRHHGLREEAVPAERNVLHVHAAHAGKHGEHWRRLASPIPIGLMLCLD</sequence>
<evidence type="ECO:0000256" key="1">
    <source>
        <dbReference type="SAM" id="MobiDB-lite"/>
    </source>
</evidence>
<feature type="compositionally biased region" description="Basic and acidic residues" evidence="1">
    <location>
        <begin position="47"/>
        <end position="71"/>
    </location>
</feature>
<name>S4NSN8_9NEOP</name>
<reference evidence="2" key="1">
    <citation type="journal article" date="2013" name="BMC Genomics">
        <title>Unscrambling butterfly oogenesis.</title>
        <authorList>
            <person name="Carter J.M."/>
            <person name="Baker S.C."/>
            <person name="Pink R."/>
            <person name="Carter D.R."/>
            <person name="Collins A."/>
            <person name="Tomlin J."/>
            <person name="Gibbs M."/>
            <person name="Breuker C.J."/>
        </authorList>
    </citation>
    <scope>NUCLEOTIDE SEQUENCE</scope>
    <source>
        <tissue evidence="2">Ovary</tissue>
    </source>
</reference>
<feature type="non-terminal residue" evidence="2">
    <location>
        <position position="1"/>
    </location>
</feature>
<dbReference type="EMBL" id="GAIX01012476">
    <property type="protein sequence ID" value="JAA80084.1"/>
    <property type="molecule type" value="Transcribed_RNA"/>
</dbReference>
<feature type="region of interest" description="Disordered" evidence="1">
    <location>
        <begin position="39"/>
        <end position="71"/>
    </location>
</feature>
<dbReference type="AlphaFoldDB" id="S4NSN8"/>
<organism evidence="2">
    <name type="scientific">Pararge aegeria</name>
    <name type="common">speckled wood butterfly</name>
    <dbReference type="NCBI Taxonomy" id="116150"/>
    <lineage>
        <taxon>Eukaryota</taxon>
        <taxon>Metazoa</taxon>
        <taxon>Ecdysozoa</taxon>
        <taxon>Arthropoda</taxon>
        <taxon>Hexapoda</taxon>
        <taxon>Insecta</taxon>
        <taxon>Pterygota</taxon>
        <taxon>Neoptera</taxon>
        <taxon>Endopterygota</taxon>
        <taxon>Lepidoptera</taxon>
        <taxon>Glossata</taxon>
        <taxon>Ditrysia</taxon>
        <taxon>Papilionoidea</taxon>
        <taxon>Nymphalidae</taxon>
        <taxon>Satyrinae</taxon>
        <taxon>Satyrini</taxon>
        <taxon>Parargina</taxon>
        <taxon>Pararge</taxon>
    </lineage>
</organism>
<protein>
    <submittedName>
        <fullName evidence="2">Putative FAM18-like protein</fullName>
    </submittedName>
</protein>
<proteinExistence type="predicted"/>
<reference evidence="2" key="2">
    <citation type="submission" date="2013-05" db="EMBL/GenBank/DDBJ databases">
        <authorList>
            <person name="Carter J.-M."/>
            <person name="Baker S.C."/>
            <person name="Pink R."/>
            <person name="Carter D.R.F."/>
            <person name="Collins A."/>
            <person name="Tomlin J."/>
            <person name="Gibbs M."/>
            <person name="Breuker C.J."/>
        </authorList>
    </citation>
    <scope>NUCLEOTIDE SEQUENCE</scope>
    <source>
        <tissue evidence="2">Ovary</tissue>
    </source>
</reference>
<accession>S4NSN8</accession>
<evidence type="ECO:0000313" key="2">
    <source>
        <dbReference type="EMBL" id="JAA80084.1"/>
    </source>
</evidence>